<keyword evidence="3" id="KW-1185">Reference proteome</keyword>
<dbReference type="EMBL" id="LGSS01000012">
    <property type="protein sequence ID" value="KNF07750.1"/>
    <property type="molecule type" value="Genomic_DNA"/>
</dbReference>
<comment type="caution">
    <text evidence="2">The sequence shown here is derived from an EMBL/GenBank/DDBJ whole genome shotgun (WGS) entry which is preliminary data.</text>
</comment>
<dbReference type="Proteomes" id="UP000037267">
    <property type="component" value="Unassembled WGS sequence"/>
</dbReference>
<dbReference type="Pfam" id="PF00395">
    <property type="entry name" value="SLH"/>
    <property type="match status" value="2"/>
</dbReference>
<dbReference type="OrthoDB" id="357294at2"/>
<organism evidence="2 3">
    <name type="scientific">Gottschalkia purinilytica</name>
    <name type="common">Clostridium purinilyticum</name>
    <dbReference type="NCBI Taxonomy" id="1503"/>
    <lineage>
        <taxon>Bacteria</taxon>
        <taxon>Bacillati</taxon>
        <taxon>Bacillota</taxon>
        <taxon>Tissierellia</taxon>
        <taxon>Tissierellales</taxon>
        <taxon>Gottschalkiaceae</taxon>
        <taxon>Gottschalkia</taxon>
    </lineage>
</organism>
<dbReference type="PROSITE" id="PS51272">
    <property type="entry name" value="SLH"/>
    <property type="match status" value="2"/>
</dbReference>
<reference evidence="3" key="1">
    <citation type="submission" date="2015-07" db="EMBL/GenBank/DDBJ databases">
        <title>Draft genome sequence of the purine-degrading Gottschalkia purinilyticum DSM 1384 (formerly Clostridium purinilyticum).</title>
        <authorList>
            <person name="Poehlein A."/>
            <person name="Schiel-Bengelsdorf B."/>
            <person name="Bengelsdorf F.R."/>
            <person name="Daniel R."/>
            <person name="Duerre P."/>
        </authorList>
    </citation>
    <scope>NUCLEOTIDE SEQUENCE [LARGE SCALE GENOMIC DNA]</scope>
    <source>
        <strain evidence="3">DSM 1384</strain>
    </source>
</reference>
<evidence type="ECO:0000313" key="2">
    <source>
        <dbReference type="EMBL" id="KNF07750.1"/>
    </source>
</evidence>
<proteinExistence type="predicted"/>
<dbReference type="PANTHER" id="PTHR40590">
    <property type="entry name" value="CYTOPLASMIC PROTEIN-RELATED"/>
    <property type="match status" value="1"/>
</dbReference>
<dbReference type="InterPro" id="IPR047111">
    <property type="entry name" value="YbaP-like"/>
</dbReference>
<dbReference type="Pfam" id="PF01963">
    <property type="entry name" value="TraB_PrgY_gumN"/>
    <property type="match status" value="1"/>
</dbReference>
<dbReference type="AlphaFoldDB" id="A0A0L0W8W8"/>
<sequence length="499" mass="56612">MRKLRKLSLSLLIFSVIISSIIFPSFSYTIENGQAKTKVVKDVDLPSSWAEEEINQASIYGIIEKDLFRDFQRDLTRKDLANIGVTLYEKLTGKIAYLPSSNPFIDTKNEKVLKAYSLKIVQGVGNGKFEPDKKATREHISIVLYNVAKLSKPNLNLNVSTTLNFKDADTIPKYALEPVKYMVHKGIIKGKSNNLLSLNDTSSLEQGIILAKRIYEIILQESGEVGKGFFWKVSGGNSEVYVLGSIHIANNSIYPLNSKMEEMFNKSGYLVLEADVTDIDEDYIRSIAFYNDGSTLKDNISKETYDLFVKKINDMGLNLQAFENMKPWYISMIIDNLGYVEGNYDSDLGIDNYFYNKAVGKKEILEIEGAKFQLDLFNKLSPKVQEEMLMTSLYQSSENKQTGENLQKETLDYLLDLWKRGETSELEKYIGLSSEAESSEFDKIFWHERNKNMTEKIVSYLSDDSKKVYFVIVGAGHLVGETGVIPALQSKGYKVEQIK</sequence>
<name>A0A0L0W8W8_GOTPU</name>
<feature type="domain" description="SLH" evidence="1">
    <location>
        <begin position="95"/>
        <end position="158"/>
    </location>
</feature>
<evidence type="ECO:0000313" key="3">
    <source>
        <dbReference type="Proteomes" id="UP000037267"/>
    </source>
</evidence>
<dbReference type="InterPro" id="IPR001119">
    <property type="entry name" value="SLH_dom"/>
</dbReference>
<dbReference type="CDD" id="cd14789">
    <property type="entry name" value="Tiki"/>
    <property type="match status" value="1"/>
</dbReference>
<evidence type="ECO:0000259" key="1">
    <source>
        <dbReference type="PROSITE" id="PS51272"/>
    </source>
</evidence>
<feature type="domain" description="SLH" evidence="1">
    <location>
        <begin position="162"/>
        <end position="225"/>
    </location>
</feature>
<dbReference type="PANTHER" id="PTHR40590:SF1">
    <property type="entry name" value="CYTOPLASMIC PROTEIN"/>
    <property type="match status" value="1"/>
</dbReference>
<gene>
    <name evidence="2" type="ORF">CLPU_12c00230</name>
</gene>
<accession>A0A0L0W8W8</accession>
<dbReference type="InterPro" id="IPR002816">
    <property type="entry name" value="TraB/PrgY/GumN_fam"/>
</dbReference>
<protein>
    <submittedName>
        <fullName evidence="2">GumN family protein</fullName>
    </submittedName>
</protein>
<dbReference type="STRING" id="1503.CLPU_12c00230"/>
<dbReference type="RefSeq" id="WP_050355881.1">
    <property type="nucleotide sequence ID" value="NZ_LGSS01000012.1"/>
</dbReference>